<gene>
    <name evidence="3" type="ORF">BDY17DRAFT_327435</name>
</gene>
<dbReference type="RefSeq" id="XP_033586040.1">
    <property type="nucleotide sequence ID" value="XM_033737675.1"/>
</dbReference>
<proteinExistence type="predicted"/>
<reference evidence="3" key="1">
    <citation type="journal article" date="2020" name="Stud. Mycol.">
        <title>101 Dothideomycetes genomes: a test case for predicting lifestyles and emergence of pathogens.</title>
        <authorList>
            <person name="Haridas S."/>
            <person name="Albert R."/>
            <person name="Binder M."/>
            <person name="Bloem J."/>
            <person name="Labutti K."/>
            <person name="Salamov A."/>
            <person name="Andreopoulos B."/>
            <person name="Baker S."/>
            <person name="Barry K."/>
            <person name="Bills G."/>
            <person name="Bluhm B."/>
            <person name="Cannon C."/>
            <person name="Castanera R."/>
            <person name="Culley D."/>
            <person name="Daum C."/>
            <person name="Ezra D."/>
            <person name="Gonzalez J."/>
            <person name="Henrissat B."/>
            <person name="Kuo A."/>
            <person name="Liang C."/>
            <person name="Lipzen A."/>
            <person name="Lutzoni F."/>
            <person name="Magnuson J."/>
            <person name="Mondo S."/>
            <person name="Nolan M."/>
            <person name="Ohm R."/>
            <person name="Pangilinan J."/>
            <person name="Park H.-J."/>
            <person name="Ramirez L."/>
            <person name="Alfaro M."/>
            <person name="Sun H."/>
            <person name="Tritt A."/>
            <person name="Yoshinaga Y."/>
            <person name="Zwiers L.-H."/>
            <person name="Turgeon B."/>
            <person name="Goodwin S."/>
            <person name="Spatafora J."/>
            <person name="Crous P."/>
            <person name="Grigoriev I."/>
        </authorList>
    </citation>
    <scope>NUCLEOTIDE SEQUENCE</scope>
    <source>
        <strain evidence="3">CBS 113389</strain>
    </source>
</reference>
<keyword evidence="2" id="KW-1133">Transmembrane helix</keyword>
<evidence type="ECO:0000313" key="3">
    <source>
        <dbReference type="EMBL" id="KAF2479470.1"/>
    </source>
</evidence>
<dbReference type="Proteomes" id="UP000799767">
    <property type="component" value="Unassembled WGS sequence"/>
</dbReference>
<feature type="region of interest" description="Disordered" evidence="1">
    <location>
        <begin position="87"/>
        <end position="107"/>
    </location>
</feature>
<keyword evidence="2" id="KW-0812">Transmembrane</keyword>
<dbReference type="GeneID" id="54478677"/>
<evidence type="ECO:0000256" key="1">
    <source>
        <dbReference type="SAM" id="MobiDB-lite"/>
    </source>
</evidence>
<dbReference type="EMBL" id="MU001641">
    <property type="protein sequence ID" value="KAF2479470.1"/>
    <property type="molecule type" value="Genomic_DNA"/>
</dbReference>
<keyword evidence="2" id="KW-0472">Membrane</keyword>
<evidence type="ECO:0000313" key="4">
    <source>
        <dbReference type="Proteomes" id="UP000799767"/>
    </source>
</evidence>
<evidence type="ECO:0000256" key="2">
    <source>
        <dbReference type="SAM" id="Phobius"/>
    </source>
</evidence>
<organism evidence="3 4">
    <name type="scientific">Neohortaea acidophila</name>
    <dbReference type="NCBI Taxonomy" id="245834"/>
    <lineage>
        <taxon>Eukaryota</taxon>
        <taxon>Fungi</taxon>
        <taxon>Dikarya</taxon>
        <taxon>Ascomycota</taxon>
        <taxon>Pezizomycotina</taxon>
        <taxon>Dothideomycetes</taxon>
        <taxon>Dothideomycetidae</taxon>
        <taxon>Mycosphaerellales</taxon>
        <taxon>Teratosphaeriaceae</taxon>
        <taxon>Neohortaea</taxon>
    </lineage>
</organism>
<dbReference type="AlphaFoldDB" id="A0A6A6PHJ8"/>
<feature type="transmembrane region" description="Helical" evidence="2">
    <location>
        <begin position="20"/>
        <end position="43"/>
    </location>
</feature>
<accession>A0A6A6PHJ8</accession>
<sequence length="107" mass="12541">MAGSVNQQDGQQTAVPYAVIPLLAILGAVAVMLMIWSFARLLLHTEGLVQNFSDSQMQYMREVRHRNRQDIADLFNYRRYFPPRRYSHQYSQKDEESKVGWQPSQHQ</sequence>
<name>A0A6A6PHJ8_9PEZI</name>
<keyword evidence="4" id="KW-1185">Reference proteome</keyword>
<protein>
    <submittedName>
        <fullName evidence="3">Uncharacterized protein</fullName>
    </submittedName>
</protein>